<sequence>MSQKYTQEDFLKMYEHLKQGASTETVAAEYGISLNYLMARLLKMGLSVKALRMEQHRAKVMEMYERYRQGATYEQIAQEYYYAGGNVISRLFFKDNDLPRLGRPEKRKAAYEREMRGDGET</sequence>
<protein>
    <submittedName>
        <fullName evidence="1">Toxin co-regulated pilus virulence regulatory, XylS, virulence regulation, cholerae</fullName>
    </submittedName>
</protein>
<organism evidence="1">
    <name type="scientific">Siphoviridae sp. ctzyE57</name>
    <dbReference type="NCBI Taxonomy" id="2827982"/>
    <lineage>
        <taxon>Viruses</taxon>
        <taxon>Duplodnaviria</taxon>
        <taxon>Heunggongvirae</taxon>
        <taxon>Uroviricota</taxon>
        <taxon>Caudoviricetes</taxon>
    </lineage>
</organism>
<dbReference type="Gene3D" id="1.10.10.60">
    <property type="entry name" value="Homeodomain-like"/>
    <property type="match status" value="1"/>
</dbReference>
<name>A0A8S5SGK6_9CAUD</name>
<reference evidence="1" key="1">
    <citation type="journal article" date="2021" name="Proc. Natl. Acad. Sci. U.S.A.">
        <title>A Catalog of Tens of Thousands of Viruses from Human Metagenomes Reveals Hidden Associations with Chronic Diseases.</title>
        <authorList>
            <person name="Tisza M.J."/>
            <person name="Buck C.B."/>
        </authorList>
    </citation>
    <scope>NUCLEOTIDE SEQUENCE</scope>
    <source>
        <strain evidence="1">CtzyE57</strain>
    </source>
</reference>
<proteinExistence type="predicted"/>
<dbReference type="EMBL" id="BK032592">
    <property type="protein sequence ID" value="DAF50117.1"/>
    <property type="molecule type" value="Genomic_DNA"/>
</dbReference>
<evidence type="ECO:0000313" key="1">
    <source>
        <dbReference type="EMBL" id="DAF50117.1"/>
    </source>
</evidence>
<accession>A0A8S5SGK6</accession>